<reference evidence="7 8" key="1">
    <citation type="submission" date="2007-03" db="EMBL/GenBank/DDBJ databases">
        <authorList>
            <person name="Stal L."/>
            <person name="Ferriera S."/>
            <person name="Johnson J."/>
            <person name="Kravitz S."/>
            <person name="Beeson K."/>
            <person name="Sutton G."/>
            <person name="Rogers Y.-H."/>
            <person name="Friedman R."/>
            <person name="Frazier M."/>
            <person name="Venter J.C."/>
        </authorList>
    </citation>
    <scope>NUCLEOTIDE SEQUENCE [LARGE SCALE GENOMIC DNA]</scope>
    <source>
        <strain evidence="7 8">CCY0110</strain>
    </source>
</reference>
<dbReference type="PANTHER" id="PTHR43775">
    <property type="entry name" value="FATTY ACID SYNTHASE"/>
    <property type="match status" value="1"/>
</dbReference>
<dbReference type="InterPro" id="IPR014030">
    <property type="entry name" value="Ketoacyl_synth_N"/>
</dbReference>
<dbReference type="Gene3D" id="3.30.70.3290">
    <property type="match status" value="2"/>
</dbReference>
<dbReference type="GO" id="GO:0004312">
    <property type="term" value="F:fatty acid synthase activity"/>
    <property type="evidence" value="ECO:0007669"/>
    <property type="project" value="TreeGrafter"/>
</dbReference>
<comment type="caution">
    <text evidence="7">The sequence shown here is derived from an EMBL/GenBank/DDBJ whole genome shotgun (WGS) entry which is preliminary data.</text>
</comment>
<evidence type="ECO:0000256" key="2">
    <source>
        <dbReference type="ARBA" id="ARBA00022450"/>
    </source>
</evidence>
<evidence type="ECO:0000259" key="6">
    <source>
        <dbReference type="PROSITE" id="PS52004"/>
    </source>
</evidence>
<evidence type="ECO:0000259" key="5">
    <source>
        <dbReference type="PROSITE" id="PS50075"/>
    </source>
</evidence>
<dbReference type="Pfam" id="PF02801">
    <property type="entry name" value="Ketoacyl-synt_C"/>
    <property type="match status" value="1"/>
</dbReference>
<keyword evidence="8" id="KW-1185">Reference proteome</keyword>
<dbReference type="Pfam" id="PF00550">
    <property type="entry name" value="PP-binding"/>
    <property type="match status" value="1"/>
</dbReference>
<dbReference type="InterPro" id="IPR016039">
    <property type="entry name" value="Thiolase-like"/>
</dbReference>
<protein>
    <submittedName>
        <fullName evidence="7">Beta-ketoacyl synthase</fullName>
    </submittedName>
</protein>
<evidence type="ECO:0000256" key="4">
    <source>
        <dbReference type="ARBA" id="ARBA00022679"/>
    </source>
</evidence>
<dbReference type="InterPro" id="IPR001227">
    <property type="entry name" value="Ac_transferase_dom_sf"/>
</dbReference>
<dbReference type="GO" id="GO:0006633">
    <property type="term" value="P:fatty acid biosynthetic process"/>
    <property type="evidence" value="ECO:0007669"/>
    <property type="project" value="InterPro"/>
</dbReference>
<feature type="domain" description="Carrier" evidence="5">
    <location>
        <begin position="851"/>
        <end position="925"/>
    </location>
</feature>
<dbReference type="SMART" id="SM00823">
    <property type="entry name" value="PKS_PP"/>
    <property type="match status" value="1"/>
</dbReference>
<dbReference type="SUPFAM" id="SSF52151">
    <property type="entry name" value="FabD/lysophospholipase-like"/>
    <property type="match status" value="1"/>
</dbReference>
<dbReference type="PROSITE" id="PS50075">
    <property type="entry name" value="CARRIER"/>
    <property type="match status" value="1"/>
</dbReference>
<dbReference type="Proteomes" id="UP000003781">
    <property type="component" value="Unassembled WGS sequence"/>
</dbReference>
<gene>
    <name evidence="7" type="ORF">CY0110_07846</name>
</gene>
<dbReference type="InterPro" id="IPR036736">
    <property type="entry name" value="ACP-like_sf"/>
</dbReference>
<dbReference type="InterPro" id="IPR014031">
    <property type="entry name" value="Ketoacyl_synth_C"/>
</dbReference>
<dbReference type="Pfam" id="PF00698">
    <property type="entry name" value="Acyl_transf_1"/>
    <property type="match status" value="1"/>
</dbReference>
<dbReference type="SUPFAM" id="SSF47336">
    <property type="entry name" value="ACP-like"/>
    <property type="match status" value="1"/>
</dbReference>
<keyword evidence="3" id="KW-0597">Phosphoprotein</keyword>
<dbReference type="AlphaFoldDB" id="A3IW74"/>
<keyword evidence="4" id="KW-0808">Transferase</keyword>
<dbReference type="EMBL" id="AAXW01000049">
    <property type="protein sequence ID" value="EAZ89248.1"/>
    <property type="molecule type" value="Genomic_DNA"/>
</dbReference>
<dbReference type="SUPFAM" id="SSF53901">
    <property type="entry name" value="Thiolase-like"/>
    <property type="match status" value="1"/>
</dbReference>
<name>A3IW74_9CHRO</name>
<comment type="cofactor">
    <cofactor evidence="1">
        <name>pantetheine 4'-phosphate</name>
        <dbReference type="ChEBI" id="CHEBI:47942"/>
    </cofactor>
</comment>
<dbReference type="Gene3D" id="1.10.1200.10">
    <property type="entry name" value="ACP-like"/>
    <property type="match status" value="1"/>
</dbReference>
<dbReference type="Gene3D" id="3.40.366.10">
    <property type="entry name" value="Malonyl-Coenzyme A Acyl Carrier Protein, domain 2"/>
    <property type="match status" value="2"/>
</dbReference>
<dbReference type="Gene3D" id="3.40.47.10">
    <property type="match status" value="1"/>
</dbReference>
<keyword evidence="2" id="KW-0596">Phosphopantetheine</keyword>
<dbReference type="InterPro" id="IPR020841">
    <property type="entry name" value="PKS_Beta-ketoAc_synthase_dom"/>
</dbReference>
<feature type="domain" description="Ketosynthase family 3 (KS3)" evidence="6">
    <location>
        <begin position="1"/>
        <end position="425"/>
    </location>
</feature>
<evidence type="ECO:0000256" key="1">
    <source>
        <dbReference type="ARBA" id="ARBA00001957"/>
    </source>
</evidence>
<sequence>MESIAIIGIGCRFPSANNPEKYWQLLSNGIDCITEVPSNRWDNSLLYDENPTTLGKMNTKWGGFLQEVDTFDAEFFGISPREAEYIDPQQRLLLEVAWESLENGGLAPGKLAGSQTGVFIGISNNDYGRCSLQDFSAISAYSGTGNVFSIAANRLSYCLNLKGPSLAIDTACSSSLVAVHYACQSLRLHESELCLAGGVNLILSPEFNIIFSQARMMASDGRCKTFDSKADGYVRGEGCGIVVLKRLSDALRDGDNIQAVIRGSAVNQDGLTNGLMAPNGLAQRTLIRQALKNAQVNPNQLDYIEVQGTGTPVGDSIEINALKAVLRESDSPQKTCWVGSSKTNIGHLESASGMASLIKVILSLQHKQIPPHLHFETLHPYISIEGTPLKIPTQCQPWEKETDTRIAGVSAFGFGGTNCHLIVEETPLEINNQKTNTIKRVNLTTNLLTLSAKSDQALKELAQRYLTYLEAHQDLSLEDICFTANTGRASFDHRLAIVSQSIPQLSQELENVIQGQSSERLHYGKIINKKAPTIGFFFSGKDLVALAKIGRQLYELYPGFRQTLDHCCEIINTLLEKPLLEFLNVSNPQKLPNQQTIEHDTALFSIEYGLAKLWQSWGIEPTLIAGYGVGEYVAACLAEIFSLEDGLKLIIARNKMLLSSRSNEDRAKFREITQQINYTEPKIPIISESNHQSNEAITTPDYWLNHFDKSSSLTDTIRNLLEKNLDIVIEIGAQSILLDPEKNDSKQTLWLGNKQTEQSEWELLLFNLAQLFIKGVKINWQAFSGHYPHQRLQLPTYPFQRQSYWLQTTKKSPILTTGTLETSKTITSESVSNKSQVLTLIKERPESERFTIIKSYLKGIISHVLGCNSEQILEEKSLNQLGLDSLMAMEIKNKIKNDLGLEVAFSDFLEGITFEEIINQINKQKESLALSFKQSSYGSIKPVKRENYHQLSFSQSQLWLLSQIKRKRNLYTIPMILDWQGNLRVEILEKSFLEMAQRHEILRTTFEIFENEPVQVIQEKPIIDFEVTDLTLLTATEQKNKLEQLAYEQAQTNFKLSKLPLFRVKIVQKSVDNYTLILTIDHVISDGWSIGIIFQELSTLYRAYCQEQIS</sequence>
<evidence type="ECO:0000313" key="7">
    <source>
        <dbReference type="EMBL" id="EAZ89248.1"/>
    </source>
</evidence>
<dbReference type="Pfam" id="PF00668">
    <property type="entry name" value="Condensation"/>
    <property type="match status" value="1"/>
</dbReference>
<dbReference type="InterPro" id="IPR016035">
    <property type="entry name" value="Acyl_Trfase/lysoPLipase"/>
</dbReference>
<dbReference type="SMART" id="SM00825">
    <property type="entry name" value="PKS_KS"/>
    <property type="match status" value="1"/>
</dbReference>
<dbReference type="InterPro" id="IPR020806">
    <property type="entry name" value="PKS_PP-bd"/>
</dbReference>
<evidence type="ECO:0000256" key="3">
    <source>
        <dbReference type="ARBA" id="ARBA00022553"/>
    </source>
</evidence>
<dbReference type="InterPro" id="IPR001242">
    <property type="entry name" value="Condensation_dom"/>
</dbReference>
<dbReference type="SMART" id="SM00827">
    <property type="entry name" value="PKS_AT"/>
    <property type="match status" value="1"/>
</dbReference>
<dbReference type="FunFam" id="3.40.47.10:FF:000019">
    <property type="entry name" value="Polyketide synthase type I"/>
    <property type="match status" value="1"/>
</dbReference>
<dbReference type="InterPro" id="IPR050091">
    <property type="entry name" value="PKS_NRPS_Biosynth_Enz"/>
</dbReference>
<accession>A3IW74</accession>
<evidence type="ECO:0000313" key="8">
    <source>
        <dbReference type="Proteomes" id="UP000003781"/>
    </source>
</evidence>
<dbReference type="Pfam" id="PF22621">
    <property type="entry name" value="CurL-like_PKS_C"/>
    <property type="match status" value="1"/>
</dbReference>
<dbReference type="InterPro" id="IPR009081">
    <property type="entry name" value="PP-bd_ACP"/>
</dbReference>
<organism evidence="7 8">
    <name type="scientific">Crocosphaera chwakensis CCY0110</name>
    <dbReference type="NCBI Taxonomy" id="391612"/>
    <lineage>
        <taxon>Bacteria</taxon>
        <taxon>Bacillati</taxon>
        <taxon>Cyanobacteriota</taxon>
        <taxon>Cyanophyceae</taxon>
        <taxon>Oscillatoriophycideae</taxon>
        <taxon>Chroococcales</taxon>
        <taxon>Aphanothecaceae</taxon>
        <taxon>Crocosphaera</taxon>
        <taxon>Crocosphaera chwakensis</taxon>
    </lineage>
</organism>
<dbReference type="CDD" id="cd00833">
    <property type="entry name" value="PKS"/>
    <property type="match status" value="1"/>
</dbReference>
<dbReference type="Pfam" id="PF00109">
    <property type="entry name" value="ketoacyl-synt"/>
    <property type="match status" value="1"/>
</dbReference>
<dbReference type="OrthoDB" id="415295at2"/>
<dbReference type="GO" id="GO:0004315">
    <property type="term" value="F:3-oxoacyl-[acyl-carrier-protein] synthase activity"/>
    <property type="evidence" value="ECO:0007669"/>
    <property type="project" value="InterPro"/>
</dbReference>
<dbReference type="Gene3D" id="3.30.559.10">
    <property type="entry name" value="Chloramphenicol acetyltransferase-like domain"/>
    <property type="match status" value="1"/>
</dbReference>
<dbReference type="PROSITE" id="PS52004">
    <property type="entry name" value="KS3_2"/>
    <property type="match status" value="1"/>
</dbReference>
<dbReference type="InterPro" id="IPR014043">
    <property type="entry name" value="Acyl_transferase_dom"/>
</dbReference>
<proteinExistence type="predicted"/>
<dbReference type="eggNOG" id="COG3321">
    <property type="taxonomic scope" value="Bacteria"/>
</dbReference>
<dbReference type="InterPro" id="IPR018201">
    <property type="entry name" value="Ketoacyl_synth_AS"/>
</dbReference>
<dbReference type="GO" id="GO:0031177">
    <property type="term" value="F:phosphopantetheine binding"/>
    <property type="evidence" value="ECO:0007669"/>
    <property type="project" value="InterPro"/>
</dbReference>
<dbReference type="PANTHER" id="PTHR43775:SF37">
    <property type="entry name" value="SI:DKEY-61P9.11"/>
    <property type="match status" value="1"/>
</dbReference>
<dbReference type="SUPFAM" id="SSF52777">
    <property type="entry name" value="CoA-dependent acyltransferases"/>
    <property type="match status" value="1"/>
</dbReference>
<feature type="non-terminal residue" evidence="7">
    <location>
        <position position="1110"/>
    </location>
</feature>
<dbReference type="RefSeq" id="WP_008277631.1">
    <property type="nucleotide sequence ID" value="NZ_AAXW01000049.1"/>
</dbReference>
<dbReference type="InterPro" id="IPR023213">
    <property type="entry name" value="CAT-like_dom_sf"/>
</dbReference>
<dbReference type="PROSITE" id="PS00606">
    <property type="entry name" value="KS3_1"/>
    <property type="match status" value="1"/>
</dbReference>